<organism evidence="2">
    <name type="scientific">uncultured virus</name>
    <dbReference type="NCBI Taxonomy" id="340016"/>
    <lineage>
        <taxon>Viruses</taxon>
        <taxon>environmental samples</taxon>
    </lineage>
</organism>
<keyword evidence="1" id="KW-0812">Transmembrane</keyword>
<accession>B3GAL3</accession>
<proteinExistence type="predicted"/>
<dbReference type="EMBL" id="EU662145">
    <property type="protein sequence ID" value="ACD75421.1"/>
    <property type="molecule type" value="Genomic_DNA"/>
</dbReference>
<protein>
    <submittedName>
        <fullName evidence="2">AMDV2_14</fullName>
    </submittedName>
</protein>
<sequence length="123" mass="14174">MKIIFVRENKNIELLSVKVQNNQFTLDKKLYVVDNPQYYYLKLSKLSFIFGKKLGLIYKENNPLPVKIGDSTIKNQLDKEIIDSLFFSKVTKDAFGTKDELSLSLFLILSIVLFIAGIFIGKF</sequence>
<name>B3GAL3_9VIRU</name>
<reference evidence="2" key="1">
    <citation type="submission" date="2008-04" db="EMBL/GenBank/DDBJ databases">
        <title>Virus population dynamics and acquired virus resistance in natural microbial communities.</title>
        <authorList>
            <person name="Andersson A.A."/>
            <person name="Banfield J.F."/>
        </authorList>
    </citation>
    <scope>NUCLEOTIDE SEQUENCE</scope>
</reference>
<feature type="transmembrane region" description="Helical" evidence="1">
    <location>
        <begin position="101"/>
        <end position="120"/>
    </location>
</feature>
<evidence type="ECO:0000313" key="2">
    <source>
        <dbReference type="EMBL" id="ACD75421.1"/>
    </source>
</evidence>
<keyword evidence="1" id="KW-0472">Membrane</keyword>
<keyword evidence="1" id="KW-1133">Transmembrane helix</keyword>
<evidence type="ECO:0000256" key="1">
    <source>
        <dbReference type="SAM" id="Phobius"/>
    </source>
</evidence>